<evidence type="ECO:0000313" key="6">
    <source>
        <dbReference type="Proteomes" id="UP000191980"/>
    </source>
</evidence>
<evidence type="ECO:0000256" key="2">
    <source>
        <dbReference type="ARBA" id="ARBA00022618"/>
    </source>
</evidence>
<accession>A0A1V8M4J3</accession>
<keyword evidence="3" id="KW-0159">Chromosome partition</keyword>
<reference evidence="5 6" key="1">
    <citation type="submission" date="2015-12" db="EMBL/GenBank/DDBJ databases">
        <authorList>
            <person name="Shamseldin A."/>
            <person name="Moawad H."/>
            <person name="Abd El-Rahim W.M."/>
            <person name="Sadowsky M.J."/>
        </authorList>
    </citation>
    <scope>NUCLEOTIDE SEQUENCE [LARGE SCALE GENOMIC DNA]</scope>
    <source>
        <strain evidence="5 6">WF1</strain>
    </source>
</reference>
<dbReference type="PANTHER" id="PTHR34298">
    <property type="entry name" value="SEGREGATION AND CONDENSATION PROTEIN B"/>
    <property type="match status" value="1"/>
</dbReference>
<evidence type="ECO:0000256" key="4">
    <source>
        <dbReference type="ARBA" id="ARBA00023306"/>
    </source>
</evidence>
<dbReference type="Proteomes" id="UP000191980">
    <property type="component" value="Unassembled WGS sequence"/>
</dbReference>
<organism evidence="5 6">
    <name type="scientific">Methyloprofundus sedimenti</name>
    <dbReference type="NCBI Taxonomy" id="1420851"/>
    <lineage>
        <taxon>Bacteria</taxon>
        <taxon>Pseudomonadati</taxon>
        <taxon>Pseudomonadota</taxon>
        <taxon>Gammaproteobacteria</taxon>
        <taxon>Methylococcales</taxon>
        <taxon>Methylococcaceae</taxon>
        <taxon>Methyloprofundus</taxon>
    </lineage>
</organism>
<dbReference type="GO" id="GO:0051304">
    <property type="term" value="P:chromosome separation"/>
    <property type="evidence" value="ECO:0007669"/>
    <property type="project" value="InterPro"/>
</dbReference>
<dbReference type="SUPFAM" id="SSF46785">
    <property type="entry name" value="Winged helix' DNA-binding domain"/>
    <property type="match status" value="2"/>
</dbReference>
<dbReference type="NCBIfam" id="TIGR00281">
    <property type="entry name" value="SMC-Scp complex subunit ScpB"/>
    <property type="match status" value="1"/>
</dbReference>
<dbReference type="PANTHER" id="PTHR34298:SF2">
    <property type="entry name" value="SEGREGATION AND CONDENSATION PROTEIN B"/>
    <property type="match status" value="1"/>
</dbReference>
<dbReference type="InterPro" id="IPR036388">
    <property type="entry name" value="WH-like_DNA-bd_sf"/>
</dbReference>
<dbReference type="GO" id="GO:0051301">
    <property type="term" value="P:cell division"/>
    <property type="evidence" value="ECO:0007669"/>
    <property type="project" value="UniProtKB-KW"/>
</dbReference>
<dbReference type="STRING" id="1420851.AU255_13440"/>
<evidence type="ECO:0000313" key="5">
    <source>
        <dbReference type="EMBL" id="OQK16323.1"/>
    </source>
</evidence>
<dbReference type="Pfam" id="PF04079">
    <property type="entry name" value="SMC_ScpB"/>
    <property type="match status" value="1"/>
</dbReference>
<keyword evidence="2" id="KW-0132">Cell division</keyword>
<dbReference type="Gene3D" id="1.10.10.10">
    <property type="entry name" value="Winged helix-like DNA-binding domain superfamily/Winged helix DNA-binding domain"/>
    <property type="match status" value="2"/>
</dbReference>
<keyword evidence="6" id="KW-1185">Reference proteome</keyword>
<gene>
    <name evidence="5" type="ORF">AU255_13440</name>
</gene>
<dbReference type="EMBL" id="LPUF01000002">
    <property type="protein sequence ID" value="OQK16323.1"/>
    <property type="molecule type" value="Genomic_DNA"/>
</dbReference>
<protein>
    <submittedName>
        <fullName evidence="5">Segregation and condensation protein B</fullName>
    </submittedName>
</protein>
<evidence type="ECO:0000256" key="1">
    <source>
        <dbReference type="ARBA" id="ARBA00022490"/>
    </source>
</evidence>
<dbReference type="PIRSF" id="PIRSF019345">
    <property type="entry name" value="ScpB"/>
    <property type="match status" value="1"/>
</dbReference>
<comment type="caution">
    <text evidence="5">The sequence shown here is derived from an EMBL/GenBank/DDBJ whole genome shotgun (WGS) entry which is preliminary data.</text>
</comment>
<evidence type="ECO:0000256" key="3">
    <source>
        <dbReference type="ARBA" id="ARBA00022829"/>
    </source>
</evidence>
<proteinExistence type="predicted"/>
<sequence>MSVAQLHAVFPELEAPEKQQIQDAIDSLCYDYRQQAVGLHQVASGYRFQVKTDMAPWVARLFAEKPPKYSRALLETIAIIAYQQPVTRGDIEEIRGVSVSSHMIRTLLEREWVKVLAHKEVPGRPALYGTTKQFLDYFNLQSLDAMPPLEELQALALEGELEI</sequence>
<dbReference type="AlphaFoldDB" id="A0A1V8M4J3"/>
<keyword evidence="4" id="KW-0131">Cell cycle</keyword>
<dbReference type="InterPro" id="IPR036390">
    <property type="entry name" value="WH_DNA-bd_sf"/>
</dbReference>
<keyword evidence="1" id="KW-0963">Cytoplasm</keyword>
<dbReference type="InterPro" id="IPR005234">
    <property type="entry name" value="ScpB_csome_segregation"/>
</dbReference>
<name>A0A1V8M4J3_9GAMM</name>